<dbReference type="NCBIfam" id="TIGR00730">
    <property type="entry name" value="Rossman fold protein, TIGR00730 family"/>
    <property type="match status" value="1"/>
</dbReference>
<dbReference type="InterPro" id="IPR031100">
    <property type="entry name" value="LOG_fam"/>
</dbReference>
<comment type="caution">
    <text evidence="3">The sequence shown here is derived from an EMBL/GenBank/DDBJ whole genome shotgun (WGS) entry which is preliminary data.</text>
</comment>
<dbReference type="EMBL" id="MSLT01000006">
    <property type="protein sequence ID" value="OUD15427.1"/>
    <property type="molecule type" value="Genomic_DNA"/>
</dbReference>
<dbReference type="InterPro" id="IPR005269">
    <property type="entry name" value="LOG"/>
</dbReference>
<sequence length="228" mass="25417">MSTRKPSESWQILQIMSEFVQGFDQLANIVPAVTIFGSARFSQQHPHCVLAEEIAYTLSNAGFSVLTGGGPGIMEAANRGAFNGRAKSVGLNIQLPHEQQTNSYQNISLHFHYFFVRKLMLMRYSSAYVVLPGGFGTLDELAELLTLVQTGKLPRAPIVLVQRAFWQGLLDWFKHSLAAEKTIDFSDLKLVMTADTSDAVVDCIFQFYQQTEYDATAIPKNDALSRLF</sequence>
<name>A0A251XB94_9GAMM</name>
<dbReference type="GO" id="GO:0009691">
    <property type="term" value="P:cytokinin biosynthetic process"/>
    <property type="evidence" value="ECO:0007669"/>
    <property type="project" value="UniProtKB-UniRule"/>
</dbReference>
<evidence type="ECO:0000313" key="4">
    <source>
        <dbReference type="Proteomes" id="UP000194798"/>
    </source>
</evidence>
<evidence type="ECO:0000256" key="2">
    <source>
        <dbReference type="RuleBase" id="RU363015"/>
    </source>
</evidence>
<reference evidence="3 4" key="1">
    <citation type="submission" date="2016-12" db="EMBL/GenBank/DDBJ databases">
        <title>Thioflexothrix psekupsii D3 genome sequencing and assembly.</title>
        <authorList>
            <person name="Fomenkov A."/>
            <person name="Vincze T."/>
            <person name="Grabovich M."/>
            <person name="Anton B.P."/>
            <person name="Dubinina G."/>
            <person name="Orlova M."/>
            <person name="Belousova E."/>
            <person name="Roberts R.J."/>
        </authorList>
    </citation>
    <scope>NUCLEOTIDE SEQUENCE [LARGE SCALE GENOMIC DNA]</scope>
    <source>
        <strain evidence="3">D3</strain>
    </source>
</reference>
<dbReference type="GO" id="GO:0008714">
    <property type="term" value="F:AMP nucleosidase activity"/>
    <property type="evidence" value="ECO:0007669"/>
    <property type="project" value="UniProtKB-EC"/>
</dbReference>
<dbReference type="EC" id="3.2.2.n1" evidence="2"/>
<dbReference type="SUPFAM" id="SSF102405">
    <property type="entry name" value="MCP/YpsA-like"/>
    <property type="match status" value="1"/>
</dbReference>
<dbReference type="Gene3D" id="3.40.50.450">
    <property type="match status" value="1"/>
</dbReference>
<keyword evidence="2" id="KW-0378">Hydrolase</keyword>
<gene>
    <name evidence="3" type="ORF">TPSD3_02550</name>
</gene>
<comment type="similarity">
    <text evidence="2">Belongs to the LOG family.</text>
</comment>
<dbReference type="PANTHER" id="PTHR43393">
    <property type="entry name" value="CYTOKININ RIBOSIDE 5'-MONOPHOSPHATE PHOSPHORIBOHYDROLASE"/>
    <property type="match status" value="1"/>
</dbReference>
<keyword evidence="2" id="KW-0203">Cytokinin biosynthesis</keyword>
<proteinExistence type="inferred from homology"/>
<evidence type="ECO:0000313" key="3">
    <source>
        <dbReference type="EMBL" id="OUD15427.1"/>
    </source>
</evidence>
<accession>A0A251XB94</accession>
<organism evidence="3 4">
    <name type="scientific">Thioflexithrix psekupsensis</name>
    <dbReference type="NCBI Taxonomy" id="1570016"/>
    <lineage>
        <taxon>Bacteria</taxon>
        <taxon>Pseudomonadati</taxon>
        <taxon>Pseudomonadota</taxon>
        <taxon>Gammaproteobacteria</taxon>
        <taxon>Thiotrichales</taxon>
        <taxon>Thioflexithrix</taxon>
    </lineage>
</organism>
<comment type="catalytic activity">
    <reaction evidence="1">
        <text>AMP + H2O = D-ribose 5-phosphate + adenine</text>
        <dbReference type="Rhea" id="RHEA:20129"/>
        <dbReference type="ChEBI" id="CHEBI:15377"/>
        <dbReference type="ChEBI" id="CHEBI:16708"/>
        <dbReference type="ChEBI" id="CHEBI:78346"/>
        <dbReference type="ChEBI" id="CHEBI:456215"/>
        <dbReference type="EC" id="3.2.2.4"/>
    </reaction>
</comment>
<evidence type="ECO:0000256" key="1">
    <source>
        <dbReference type="ARBA" id="ARBA00000274"/>
    </source>
</evidence>
<dbReference type="AlphaFoldDB" id="A0A251XB94"/>
<protein>
    <recommendedName>
        <fullName evidence="2">Cytokinin riboside 5'-monophosphate phosphoribohydrolase</fullName>
        <ecNumber evidence="2">3.2.2.n1</ecNumber>
    </recommendedName>
</protein>
<dbReference type="PANTHER" id="PTHR43393:SF3">
    <property type="entry name" value="LYSINE DECARBOXYLASE-LIKE PROTEIN"/>
    <property type="match status" value="1"/>
</dbReference>
<dbReference type="InterPro" id="IPR052341">
    <property type="entry name" value="LOG_family_nucleotidases"/>
</dbReference>
<keyword evidence="4" id="KW-1185">Reference proteome</keyword>
<dbReference type="Proteomes" id="UP000194798">
    <property type="component" value="Unassembled WGS sequence"/>
</dbReference>
<dbReference type="OrthoDB" id="9801098at2"/>
<dbReference type="Pfam" id="PF03641">
    <property type="entry name" value="Lysine_decarbox"/>
    <property type="match status" value="1"/>
</dbReference>
<dbReference type="GO" id="GO:0005829">
    <property type="term" value="C:cytosol"/>
    <property type="evidence" value="ECO:0007669"/>
    <property type="project" value="TreeGrafter"/>
</dbReference>